<dbReference type="InterPro" id="IPR000719">
    <property type="entry name" value="Prot_kinase_dom"/>
</dbReference>
<proteinExistence type="predicted"/>
<evidence type="ECO:0000259" key="3">
    <source>
        <dbReference type="PROSITE" id="PS50011"/>
    </source>
</evidence>
<comment type="subcellular location">
    <subcellularLocation>
        <location evidence="1">Cell membrane</location>
    </subcellularLocation>
</comment>
<keyword evidence="5" id="KW-1185">Reference proteome</keyword>
<dbReference type="GO" id="GO:0004672">
    <property type="term" value="F:protein kinase activity"/>
    <property type="evidence" value="ECO:0007669"/>
    <property type="project" value="InterPro"/>
</dbReference>
<name>D7M3Z3_ARALL</name>
<reference evidence="5" key="1">
    <citation type="journal article" date="2011" name="Nat. Genet.">
        <title>The Arabidopsis lyrata genome sequence and the basis of rapid genome size change.</title>
        <authorList>
            <person name="Hu T.T."/>
            <person name="Pattyn P."/>
            <person name="Bakker E.G."/>
            <person name="Cao J."/>
            <person name="Cheng J.-F."/>
            <person name="Clark R.M."/>
            <person name="Fahlgren N."/>
            <person name="Fawcett J.A."/>
            <person name="Grimwood J."/>
            <person name="Gundlach H."/>
            <person name="Haberer G."/>
            <person name="Hollister J.D."/>
            <person name="Ossowski S."/>
            <person name="Ottilar R.P."/>
            <person name="Salamov A.A."/>
            <person name="Schneeberger K."/>
            <person name="Spannagl M."/>
            <person name="Wang X."/>
            <person name="Yang L."/>
            <person name="Nasrallah M.E."/>
            <person name="Bergelson J."/>
            <person name="Carrington J.C."/>
            <person name="Gaut B.S."/>
            <person name="Schmutz J."/>
            <person name="Mayer K.F.X."/>
            <person name="Van de Peer Y."/>
            <person name="Grigoriev I.V."/>
            <person name="Nordborg M."/>
            <person name="Weigel D."/>
            <person name="Guo Y.-L."/>
        </authorList>
    </citation>
    <scope>NUCLEOTIDE SEQUENCE [LARGE SCALE GENOMIC DNA]</scope>
    <source>
        <strain evidence="5">cv. MN47</strain>
    </source>
</reference>
<dbReference type="PANTHER" id="PTHR45621">
    <property type="entry name" value="OS01G0588500 PROTEIN-RELATED"/>
    <property type="match status" value="1"/>
</dbReference>
<feature type="domain" description="Protein kinase" evidence="3">
    <location>
        <begin position="73"/>
        <end position="363"/>
    </location>
</feature>
<dbReference type="Gene3D" id="3.30.200.20">
    <property type="entry name" value="Phosphorylase Kinase, domain 1"/>
    <property type="match status" value="1"/>
</dbReference>
<evidence type="ECO:0000313" key="4">
    <source>
        <dbReference type="EMBL" id="EFH50521.1"/>
    </source>
</evidence>
<dbReference type="Gramene" id="Al_scaffold_0006_2455">
    <property type="protein sequence ID" value="Al_scaffold_0006_2455"/>
    <property type="gene ID" value="Al_scaffold_0006_2455"/>
</dbReference>
<dbReference type="HOGENOM" id="CLU_000288_21_1_1"/>
<dbReference type="PROSITE" id="PS50011">
    <property type="entry name" value="PROTEIN_KINASE_DOM"/>
    <property type="match status" value="1"/>
</dbReference>
<dbReference type="EMBL" id="GL348718">
    <property type="protein sequence ID" value="EFH50521.1"/>
    <property type="molecule type" value="Genomic_DNA"/>
</dbReference>
<evidence type="ECO:0000256" key="1">
    <source>
        <dbReference type="ARBA" id="ARBA00004236"/>
    </source>
</evidence>
<dbReference type="Gene3D" id="1.10.510.10">
    <property type="entry name" value="Transferase(Phosphotransferase) domain 1"/>
    <property type="match status" value="1"/>
</dbReference>
<keyword evidence="2" id="KW-0472">Membrane</keyword>
<dbReference type="GO" id="GO:0005524">
    <property type="term" value="F:ATP binding"/>
    <property type="evidence" value="ECO:0007669"/>
    <property type="project" value="InterPro"/>
</dbReference>
<dbReference type="InterPro" id="IPR011009">
    <property type="entry name" value="Kinase-like_dom_sf"/>
</dbReference>
<evidence type="ECO:0000313" key="5">
    <source>
        <dbReference type="Proteomes" id="UP000008694"/>
    </source>
</evidence>
<organism evidence="5">
    <name type="scientific">Arabidopsis lyrata subsp. lyrata</name>
    <name type="common">Lyre-leaved rock-cress</name>
    <dbReference type="NCBI Taxonomy" id="81972"/>
    <lineage>
        <taxon>Eukaryota</taxon>
        <taxon>Viridiplantae</taxon>
        <taxon>Streptophyta</taxon>
        <taxon>Embryophyta</taxon>
        <taxon>Tracheophyta</taxon>
        <taxon>Spermatophyta</taxon>
        <taxon>Magnoliopsida</taxon>
        <taxon>eudicotyledons</taxon>
        <taxon>Gunneridae</taxon>
        <taxon>Pentapetalae</taxon>
        <taxon>rosids</taxon>
        <taxon>malvids</taxon>
        <taxon>Brassicales</taxon>
        <taxon>Brassicaceae</taxon>
        <taxon>Camelineae</taxon>
        <taxon>Arabidopsis</taxon>
    </lineage>
</organism>
<accession>D7M3Z3</accession>
<dbReference type="InterPro" id="IPR001245">
    <property type="entry name" value="Ser-Thr/Tyr_kinase_cat_dom"/>
</dbReference>
<evidence type="ECO:0000256" key="2">
    <source>
        <dbReference type="ARBA" id="ARBA00022475"/>
    </source>
</evidence>
<dbReference type="Proteomes" id="UP000008694">
    <property type="component" value="Unassembled WGS sequence"/>
</dbReference>
<dbReference type="eggNOG" id="KOG1187">
    <property type="taxonomic scope" value="Eukaryota"/>
</dbReference>
<dbReference type="AlphaFoldDB" id="D7M3Z3"/>
<sequence>MDHSRTLKLDGLDLDKYGKYFSSSKLCFTVKKADSIGMGNCFSLLTERFATSPVEEGVKVFTMVELKKATKNFGKERVIGDSYGEVVRGYINPKTLSPAKEGVGMAVAVKRFYLKYEEALQKCLVDLEILRHNSHPSLVKLIGYGYGYDHEKLFIVSEYFPNGSLERYIFRKSRPKSLPWETRLKISIEGARCLAFLHSRKKDGLYRTCLTACNILLDSEFNARVSCFRLKMVDSLEDCSHTPSYADGSSRIYYAPLEYIFSGNNLLFPPSVLSQSHMAGDVYSFGVILLEILTGLRNPCIILAKQATQNGKENIAEMIDPDLENSYPLAAGKLMCELSKQCLEDNPKIRPTMQEVLDNLNAIGQI</sequence>
<dbReference type="SUPFAM" id="SSF56112">
    <property type="entry name" value="Protein kinase-like (PK-like)"/>
    <property type="match status" value="1"/>
</dbReference>
<dbReference type="GO" id="GO:0005886">
    <property type="term" value="C:plasma membrane"/>
    <property type="evidence" value="ECO:0007669"/>
    <property type="project" value="UniProtKB-SubCell"/>
</dbReference>
<dbReference type="Pfam" id="PF07714">
    <property type="entry name" value="PK_Tyr_Ser-Thr"/>
    <property type="match status" value="1"/>
</dbReference>
<keyword evidence="2" id="KW-1003">Cell membrane</keyword>
<protein>
    <submittedName>
        <fullName evidence="4">Predicted protein</fullName>
    </submittedName>
</protein>
<dbReference type="InterPro" id="IPR050823">
    <property type="entry name" value="Plant_Ser_Thr_Prot_Kinase"/>
</dbReference>
<dbReference type="STRING" id="81972.D7M3Z3"/>
<gene>
    <name evidence="4" type="ORF">ARALYDRAFT_662390</name>
</gene>